<dbReference type="EC" id="4.2.2.-" evidence="3"/>
<dbReference type="SUPFAM" id="SSF50685">
    <property type="entry name" value="Barwin-like endoglucanases"/>
    <property type="match status" value="1"/>
</dbReference>
<evidence type="ECO:0000256" key="2">
    <source>
        <dbReference type="ARBA" id="ARBA00023316"/>
    </source>
</evidence>
<dbReference type="InterPro" id="IPR036908">
    <property type="entry name" value="RlpA-like_sf"/>
</dbReference>
<keyword evidence="2 3" id="KW-0961">Cell wall biogenesis/degradation</keyword>
<sequence length="224" mass="24858">MSVVFLSAILGGCWVVTVPYKVVKGTVKCTYYVVKGAYEFTAGTTKLVYKVGEFTFKVVKAPIEWAFMNEEIDSIDGLPPKEALRQGRVKTAPYTVKGRRYCPMSVEQARTYQETGIASWYGYETLRLNSGRMTANGEVFDPKQFTAAHKYLPLPTHVKVTNLENNRSIIVRVNDRGPFPSDRNAASGGRIIDLSAGAAKKLGFYRKGLARVKVETIELEKGNG</sequence>
<gene>
    <name evidence="3" type="primary">rlpA</name>
    <name evidence="6" type="ORF">GXY80_02500</name>
</gene>
<proteinExistence type="inferred from homology"/>
<dbReference type="InterPro" id="IPR012997">
    <property type="entry name" value="RplA"/>
</dbReference>
<dbReference type="GO" id="GO:0071555">
    <property type="term" value="P:cell wall organization"/>
    <property type="evidence" value="ECO:0007669"/>
    <property type="project" value="UniProtKB-KW"/>
</dbReference>
<evidence type="ECO:0000256" key="1">
    <source>
        <dbReference type="ARBA" id="ARBA00023239"/>
    </source>
</evidence>
<evidence type="ECO:0000313" key="7">
    <source>
        <dbReference type="Proteomes" id="UP000777265"/>
    </source>
</evidence>
<evidence type="ECO:0000256" key="3">
    <source>
        <dbReference type="HAMAP-Rule" id="MF_02071"/>
    </source>
</evidence>
<dbReference type="PANTHER" id="PTHR34183:SF1">
    <property type="entry name" value="ENDOLYTIC PEPTIDOGLYCAN TRANSGLYCOSYLASE RLPA"/>
    <property type="match status" value="1"/>
</dbReference>
<dbReference type="AlphaFoldDB" id="A0A351U1G0"/>
<protein>
    <recommendedName>
        <fullName evidence="3">Probable endolytic peptidoglycan transglycosylase RlpA</fullName>
        <ecNumber evidence="3">4.2.2.-</ecNumber>
    </recommendedName>
</protein>
<dbReference type="InterPro" id="IPR009009">
    <property type="entry name" value="RlpA-like_DPBB"/>
</dbReference>
<reference evidence="6" key="1">
    <citation type="journal article" date="2020" name="Biotechnol. Biofuels">
        <title>New insights from the biogas microbiome by comprehensive genome-resolved metagenomics of nearly 1600 species originating from multiple anaerobic digesters.</title>
        <authorList>
            <person name="Campanaro S."/>
            <person name="Treu L."/>
            <person name="Rodriguez-R L.M."/>
            <person name="Kovalovszki A."/>
            <person name="Ziels R.M."/>
            <person name="Maus I."/>
            <person name="Zhu X."/>
            <person name="Kougias P.G."/>
            <person name="Basile A."/>
            <person name="Luo G."/>
            <person name="Schluter A."/>
            <person name="Konstantinidis K.T."/>
            <person name="Angelidaki I."/>
        </authorList>
    </citation>
    <scope>NUCLEOTIDE SEQUENCE</scope>
    <source>
        <strain evidence="6">AS06rmzACSIP_7</strain>
    </source>
</reference>
<organism evidence="6 7">
    <name type="scientific">Syntrophorhabdus aromaticivorans</name>
    <dbReference type="NCBI Taxonomy" id="328301"/>
    <lineage>
        <taxon>Bacteria</taxon>
        <taxon>Pseudomonadati</taxon>
        <taxon>Thermodesulfobacteriota</taxon>
        <taxon>Syntrophorhabdia</taxon>
        <taxon>Syntrophorhabdales</taxon>
        <taxon>Syntrophorhabdaceae</taxon>
        <taxon>Syntrophorhabdus</taxon>
    </lineage>
</organism>
<dbReference type="STRING" id="909663.GCA_000512235_00599"/>
<evidence type="ECO:0000256" key="4">
    <source>
        <dbReference type="RuleBase" id="RU003495"/>
    </source>
</evidence>
<dbReference type="PANTHER" id="PTHR34183">
    <property type="entry name" value="ENDOLYTIC PEPTIDOGLYCAN TRANSGLYCOSYLASE RLPA"/>
    <property type="match status" value="1"/>
</dbReference>
<dbReference type="EMBL" id="JAAYEE010000040">
    <property type="protein sequence ID" value="NLW34339.1"/>
    <property type="molecule type" value="Genomic_DNA"/>
</dbReference>
<accession>A0A351U1G0</accession>
<dbReference type="GO" id="GO:0008932">
    <property type="term" value="F:lytic endotransglycosylase activity"/>
    <property type="evidence" value="ECO:0007669"/>
    <property type="project" value="UniProtKB-UniRule"/>
</dbReference>
<evidence type="ECO:0000259" key="5">
    <source>
        <dbReference type="Pfam" id="PF03330"/>
    </source>
</evidence>
<dbReference type="HAMAP" id="MF_02071">
    <property type="entry name" value="RlpA"/>
    <property type="match status" value="1"/>
</dbReference>
<dbReference type="InterPro" id="IPR034718">
    <property type="entry name" value="RlpA"/>
</dbReference>
<dbReference type="CDD" id="cd22268">
    <property type="entry name" value="DPBB_RlpA-like"/>
    <property type="match status" value="1"/>
</dbReference>
<dbReference type="NCBIfam" id="TIGR00413">
    <property type="entry name" value="rlpA"/>
    <property type="match status" value="1"/>
</dbReference>
<comment type="similarity">
    <text evidence="3 4">Belongs to the RlpA family.</text>
</comment>
<comment type="function">
    <text evidence="3">Lytic transglycosylase with a strong preference for naked glycan strands that lack stem peptides.</text>
</comment>
<reference evidence="6" key="2">
    <citation type="submission" date="2020-01" db="EMBL/GenBank/DDBJ databases">
        <authorList>
            <person name="Campanaro S."/>
        </authorList>
    </citation>
    <scope>NUCLEOTIDE SEQUENCE</scope>
    <source>
        <strain evidence="6">AS06rmzACSIP_7</strain>
    </source>
</reference>
<name>A0A351U1G0_9BACT</name>
<evidence type="ECO:0000313" key="6">
    <source>
        <dbReference type="EMBL" id="NLW34339.1"/>
    </source>
</evidence>
<dbReference type="GO" id="GO:0000270">
    <property type="term" value="P:peptidoglycan metabolic process"/>
    <property type="evidence" value="ECO:0007669"/>
    <property type="project" value="UniProtKB-UniRule"/>
</dbReference>
<feature type="domain" description="RlpA-like protein double-psi beta-barrel" evidence="5">
    <location>
        <begin position="114"/>
        <end position="214"/>
    </location>
</feature>
<dbReference type="Pfam" id="PF03330">
    <property type="entry name" value="DPBB_1"/>
    <property type="match status" value="1"/>
</dbReference>
<keyword evidence="1 3" id="KW-0456">Lyase</keyword>
<dbReference type="Proteomes" id="UP000777265">
    <property type="component" value="Unassembled WGS sequence"/>
</dbReference>
<dbReference type="Gene3D" id="2.40.40.10">
    <property type="entry name" value="RlpA-like domain"/>
    <property type="match status" value="1"/>
</dbReference>
<comment type="caution">
    <text evidence="6">The sequence shown here is derived from an EMBL/GenBank/DDBJ whole genome shotgun (WGS) entry which is preliminary data.</text>
</comment>